<dbReference type="InterPro" id="IPR015943">
    <property type="entry name" value="WD40/YVTN_repeat-like_dom_sf"/>
</dbReference>
<evidence type="ECO:0000313" key="6">
    <source>
        <dbReference type="EMBL" id="CAG8587422.1"/>
    </source>
</evidence>
<reference evidence="6" key="1">
    <citation type="submission" date="2021-06" db="EMBL/GenBank/DDBJ databases">
        <authorList>
            <person name="Kallberg Y."/>
            <person name="Tangrot J."/>
            <person name="Rosling A."/>
        </authorList>
    </citation>
    <scope>NUCLEOTIDE SEQUENCE</scope>
    <source>
        <strain evidence="6">MT106</strain>
    </source>
</reference>
<dbReference type="Gene3D" id="2.130.10.10">
    <property type="entry name" value="YVTN repeat-like/Quinoprotein amine dehydrogenase"/>
    <property type="match status" value="2"/>
</dbReference>
<dbReference type="InterPro" id="IPR051179">
    <property type="entry name" value="WD_repeat_multifunction"/>
</dbReference>
<evidence type="ECO:0000256" key="5">
    <source>
        <dbReference type="PROSITE-ProRule" id="PRU00221"/>
    </source>
</evidence>
<evidence type="ECO:0000256" key="2">
    <source>
        <dbReference type="ARBA" id="ARBA00022737"/>
    </source>
</evidence>
<dbReference type="SMART" id="SM00320">
    <property type="entry name" value="WD40"/>
    <property type="match status" value="4"/>
</dbReference>
<dbReference type="Pfam" id="PF00400">
    <property type="entry name" value="WD40"/>
    <property type="match status" value="2"/>
</dbReference>
<keyword evidence="7" id="KW-1185">Reference proteome</keyword>
<proteinExistence type="inferred from homology"/>
<keyword evidence="3" id="KW-0647">Proteasome</keyword>
<keyword evidence="2" id="KW-0677">Repeat</keyword>
<dbReference type="InterPro" id="IPR036322">
    <property type="entry name" value="WD40_repeat_dom_sf"/>
</dbReference>
<sequence length="386" mass="41845">MPNELSHPYHITQVTVQSDWVEVVSDVARGAVGSESFWVSCYNKGAASVHGSVKVLNVSDDPSSVEFIGKDGVDVEKIDNITAMDISPGGRLFVTGDNKGMLKVGDTSDGSVRRELIGHVLDISTCRFFPSGQVILSGSGDFQLRIWSALDGSNPVTLKGHTKGVTDTAIIDRGRNILSASRDGTIKLWDCGSSSILSTVGHYESSINKISLGTFTPDLPYSRNTDYQLDAREVATQDKVAVGALCNGTVIGIDLRSKKEIFSTSSYRNVSLHSCTYSPNRNLIVAGSSEGVIEFFDIRDLRKNLFIFQRNEAAINDLLFIEGSSDILVAQGDGSAYRISTTFGISITQAAHEYIGFDIDPVYSIRAIDNGRKVYAAGRDGCLRKY</sequence>
<accession>A0A9N9C1K7</accession>
<feature type="repeat" description="WD" evidence="5">
    <location>
        <begin position="116"/>
        <end position="157"/>
    </location>
</feature>
<gene>
    <name evidence="6" type="ORF">AGERDE_LOCUS8433</name>
</gene>
<evidence type="ECO:0000256" key="1">
    <source>
        <dbReference type="ARBA" id="ARBA00022574"/>
    </source>
</evidence>
<protein>
    <submittedName>
        <fullName evidence="6">9296_t:CDS:1</fullName>
    </submittedName>
</protein>
<dbReference type="GO" id="GO:0000502">
    <property type="term" value="C:proteasome complex"/>
    <property type="evidence" value="ECO:0007669"/>
    <property type="project" value="UniProtKB-KW"/>
</dbReference>
<dbReference type="OrthoDB" id="10257301at2759"/>
<dbReference type="PROSITE" id="PS50082">
    <property type="entry name" value="WD_REPEATS_2"/>
    <property type="match status" value="2"/>
</dbReference>
<comment type="caution">
    <text evidence="6">The sequence shown here is derived from an EMBL/GenBank/DDBJ whole genome shotgun (WGS) entry which is preliminary data.</text>
</comment>
<dbReference type="PANTHER" id="PTHR19857:SF19">
    <property type="entry name" value="26S PROTEASOME REGULATORY SUBUNIT RPN14"/>
    <property type="match status" value="1"/>
</dbReference>
<dbReference type="AlphaFoldDB" id="A0A9N9C1K7"/>
<keyword evidence="1 5" id="KW-0853">WD repeat</keyword>
<dbReference type="InterPro" id="IPR001680">
    <property type="entry name" value="WD40_rpt"/>
</dbReference>
<name>A0A9N9C1K7_9GLOM</name>
<evidence type="ECO:0000256" key="4">
    <source>
        <dbReference type="ARBA" id="ARBA00038321"/>
    </source>
</evidence>
<dbReference type="Proteomes" id="UP000789831">
    <property type="component" value="Unassembled WGS sequence"/>
</dbReference>
<evidence type="ECO:0000313" key="7">
    <source>
        <dbReference type="Proteomes" id="UP000789831"/>
    </source>
</evidence>
<organism evidence="6 7">
    <name type="scientific">Ambispora gerdemannii</name>
    <dbReference type="NCBI Taxonomy" id="144530"/>
    <lineage>
        <taxon>Eukaryota</taxon>
        <taxon>Fungi</taxon>
        <taxon>Fungi incertae sedis</taxon>
        <taxon>Mucoromycota</taxon>
        <taxon>Glomeromycotina</taxon>
        <taxon>Glomeromycetes</taxon>
        <taxon>Archaeosporales</taxon>
        <taxon>Ambisporaceae</taxon>
        <taxon>Ambispora</taxon>
    </lineage>
</organism>
<comment type="similarity">
    <text evidence="4">Belongs to the WD repeat PAAF1/RPN14 family.</text>
</comment>
<dbReference type="EMBL" id="CAJVPL010001784">
    <property type="protein sequence ID" value="CAG8587422.1"/>
    <property type="molecule type" value="Genomic_DNA"/>
</dbReference>
<evidence type="ECO:0000256" key="3">
    <source>
        <dbReference type="ARBA" id="ARBA00022942"/>
    </source>
</evidence>
<dbReference type="PANTHER" id="PTHR19857">
    <property type="entry name" value="MITOCHONDRIAL DIVISION PROTEIN 1-RELATED"/>
    <property type="match status" value="1"/>
</dbReference>
<feature type="repeat" description="WD" evidence="5">
    <location>
        <begin position="158"/>
        <end position="199"/>
    </location>
</feature>
<dbReference type="SUPFAM" id="SSF50978">
    <property type="entry name" value="WD40 repeat-like"/>
    <property type="match status" value="1"/>
</dbReference>
<dbReference type="PROSITE" id="PS50294">
    <property type="entry name" value="WD_REPEATS_REGION"/>
    <property type="match status" value="2"/>
</dbReference>